<evidence type="ECO:0000313" key="19">
    <source>
        <dbReference type="EMBL" id="MCL9817445.1"/>
    </source>
</evidence>
<evidence type="ECO:0000256" key="14">
    <source>
        <dbReference type="PROSITE-ProRule" id="PRU00169"/>
    </source>
</evidence>
<dbReference type="InterPro" id="IPR001789">
    <property type="entry name" value="Sig_transdc_resp-reg_receiver"/>
</dbReference>
<dbReference type="GO" id="GO:0004673">
    <property type="term" value="F:protein histidine kinase activity"/>
    <property type="evidence" value="ECO:0007669"/>
    <property type="project" value="UniProtKB-EC"/>
</dbReference>
<evidence type="ECO:0000256" key="7">
    <source>
        <dbReference type="ARBA" id="ARBA00022679"/>
    </source>
</evidence>
<dbReference type="InterPro" id="IPR013655">
    <property type="entry name" value="PAS_fold_3"/>
</dbReference>
<evidence type="ECO:0000259" key="18">
    <source>
        <dbReference type="PROSITE" id="PS50113"/>
    </source>
</evidence>
<feature type="domain" description="PAC" evidence="18">
    <location>
        <begin position="335"/>
        <end position="387"/>
    </location>
</feature>
<dbReference type="GO" id="GO:0000160">
    <property type="term" value="P:phosphorelay signal transduction system"/>
    <property type="evidence" value="ECO:0007669"/>
    <property type="project" value="InterPro"/>
</dbReference>
<sequence>MTPILYVTGDEPHATSVTTKLKHQPAYEVRAVSTAAEATELLSKKSEIQCLLLPETLPNTDVFEFIESLTQSYPELAVVLYPTDSSEAIAKKAITANVTEYISYSEAAGHIDDLVATIQDAIEQQWPIASLHERIKELHGIRTVARLLEDPTSRAVRDILEDVATELPQAFQYPDAAEVRLTVGSTTVQTPHFQEREKMLSVAADTATGTQIRLDVVYTEPKPIADYGPFLSEEESFCVTIVTLLKGGIERRTYVDELEKSEVLFRELAENLTEVLWVSDAKTETMHYVNPEYEKVWGRSRDSLYADPLSFIDSVHKADQPRVRETVKNKAKGHYDIEYRIVHQDGSIRWIHDRGIPVFDADGNPYRFVGLAEEITNRKKRGQQLAVLNRVLRHNLRNDLNIMMGYADLIISKTDGEPAAHAETIIDVGHKVMTLTEKQQKIAAQINTNHEAVTFDLKQMLTEVKDDIQEIYTTATITITAPDDLSITVTPELEHAVFELVTNAIKHTSAQATVELAGTHTDDTVTIAVSDQGTGIPEDEIAVLGQTEEQLFHGSGSGLWLVHWVVTNAGGTLHVERNEPQGTIVRIQLPNQTVAQP</sequence>
<dbReference type="PROSITE" id="PS50112">
    <property type="entry name" value="PAS"/>
    <property type="match status" value="1"/>
</dbReference>
<reference evidence="19" key="1">
    <citation type="journal article" date="2022" name="Syst. Appl. Microbiol.">
        <title>Natronocalculus amylovorans gen. nov., sp. nov., and Natranaeroarchaeum aerophilus sp. nov., dominant culturable amylolytic natronoarchaea from hypersaline soda lakes in southwestern Siberia.</title>
        <authorList>
            <person name="Sorokin D.Y."/>
            <person name="Elcheninov A.G."/>
            <person name="Khizhniak T.V."/>
            <person name="Koenen M."/>
            <person name="Bale N.J."/>
            <person name="Damste J.S.S."/>
            <person name="Kublanov I.V."/>
        </authorList>
    </citation>
    <scope>NUCLEOTIDE SEQUENCE</scope>
    <source>
        <strain evidence="19">AArc-St2</strain>
    </source>
</reference>
<dbReference type="NCBIfam" id="TIGR00229">
    <property type="entry name" value="sensory_box"/>
    <property type="match status" value="1"/>
</dbReference>
<dbReference type="Pfam" id="PF02518">
    <property type="entry name" value="HATPase_c"/>
    <property type="match status" value="1"/>
</dbReference>
<keyword evidence="4" id="KW-1003">Cell membrane</keyword>
<evidence type="ECO:0000256" key="11">
    <source>
        <dbReference type="ARBA" id="ARBA00022777"/>
    </source>
</evidence>
<keyword evidence="9" id="KW-0677">Repeat</keyword>
<dbReference type="AlphaFoldDB" id="A0AAE3FYX9"/>
<evidence type="ECO:0000259" key="15">
    <source>
        <dbReference type="PROSITE" id="PS50109"/>
    </source>
</evidence>
<organism evidence="19 20">
    <name type="scientific">Natronocalculus amylovorans</name>
    <dbReference type="NCBI Taxonomy" id="2917812"/>
    <lineage>
        <taxon>Archaea</taxon>
        <taxon>Methanobacteriati</taxon>
        <taxon>Methanobacteriota</taxon>
        <taxon>Stenosarchaea group</taxon>
        <taxon>Halobacteria</taxon>
        <taxon>Halobacteriales</taxon>
        <taxon>Haloferacaceae</taxon>
        <taxon>Natronocalculus</taxon>
    </lineage>
</organism>
<evidence type="ECO:0000256" key="1">
    <source>
        <dbReference type="ARBA" id="ARBA00000085"/>
    </source>
</evidence>
<feature type="domain" description="PAS" evidence="17">
    <location>
        <begin position="261"/>
        <end position="334"/>
    </location>
</feature>
<keyword evidence="7" id="KW-0808">Transferase</keyword>
<evidence type="ECO:0000256" key="10">
    <source>
        <dbReference type="ARBA" id="ARBA00022741"/>
    </source>
</evidence>
<evidence type="ECO:0000256" key="6">
    <source>
        <dbReference type="ARBA" id="ARBA00022553"/>
    </source>
</evidence>
<accession>A0AAE3FYX9</accession>
<feature type="domain" description="Response regulatory" evidence="16">
    <location>
        <begin position="3"/>
        <end position="119"/>
    </location>
</feature>
<feature type="domain" description="Histidine kinase" evidence="15">
    <location>
        <begin position="391"/>
        <end position="593"/>
    </location>
</feature>
<dbReference type="InterPro" id="IPR011006">
    <property type="entry name" value="CheY-like_superfamily"/>
</dbReference>
<dbReference type="Gene3D" id="3.40.50.2300">
    <property type="match status" value="1"/>
</dbReference>
<dbReference type="InterPro" id="IPR005467">
    <property type="entry name" value="His_kinase_dom"/>
</dbReference>
<keyword evidence="5" id="KW-0997">Cell inner membrane</keyword>
<dbReference type="FunFam" id="2.10.70.100:FF:000001">
    <property type="entry name" value="Sensory transduction histidine kinase"/>
    <property type="match status" value="1"/>
</dbReference>
<dbReference type="InterPro" id="IPR000014">
    <property type="entry name" value="PAS"/>
</dbReference>
<dbReference type="InterPro" id="IPR003594">
    <property type="entry name" value="HATPase_dom"/>
</dbReference>
<dbReference type="EC" id="2.7.13.3" evidence="3"/>
<dbReference type="CDD" id="cd00075">
    <property type="entry name" value="HATPase"/>
    <property type="match status" value="1"/>
</dbReference>
<dbReference type="InterPro" id="IPR035965">
    <property type="entry name" value="PAS-like_dom_sf"/>
</dbReference>
<evidence type="ECO:0000259" key="16">
    <source>
        <dbReference type="PROSITE" id="PS50110"/>
    </source>
</evidence>
<keyword evidence="10" id="KW-0547">Nucleotide-binding</keyword>
<dbReference type="SMART" id="SM00086">
    <property type="entry name" value="PAC"/>
    <property type="match status" value="1"/>
</dbReference>
<dbReference type="PROSITE" id="PS50113">
    <property type="entry name" value="PAC"/>
    <property type="match status" value="1"/>
</dbReference>
<evidence type="ECO:0000256" key="5">
    <source>
        <dbReference type="ARBA" id="ARBA00022519"/>
    </source>
</evidence>
<dbReference type="InterPro" id="IPR001610">
    <property type="entry name" value="PAC"/>
</dbReference>
<evidence type="ECO:0000256" key="3">
    <source>
        <dbReference type="ARBA" id="ARBA00012438"/>
    </source>
</evidence>
<dbReference type="GO" id="GO:0005886">
    <property type="term" value="C:plasma membrane"/>
    <property type="evidence" value="ECO:0007669"/>
    <property type="project" value="UniProtKB-SubCell"/>
</dbReference>
<dbReference type="PRINTS" id="PR00344">
    <property type="entry name" value="BCTRLSENSOR"/>
</dbReference>
<dbReference type="GO" id="GO:0000166">
    <property type="term" value="F:nucleotide binding"/>
    <property type="evidence" value="ECO:0007669"/>
    <property type="project" value="UniProtKB-KW"/>
</dbReference>
<keyword evidence="13" id="KW-0472">Membrane</keyword>
<dbReference type="PANTHER" id="PTHR43304:SF1">
    <property type="entry name" value="PAC DOMAIN-CONTAINING PROTEIN"/>
    <property type="match status" value="1"/>
</dbReference>
<protein>
    <recommendedName>
        <fullName evidence="3">histidine kinase</fullName>
        <ecNumber evidence="3">2.7.13.3</ecNumber>
    </recommendedName>
</protein>
<comment type="catalytic activity">
    <reaction evidence="1">
        <text>ATP + protein L-histidine = ADP + protein N-phospho-L-histidine.</text>
        <dbReference type="EC" id="2.7.13.3"/>
    </reaction>
</comment>
<dbReference type="Proteomes" id="UP001203207">
    <property type="component" value="Unassembled WGS sequence"/>
</dbReference>
<dbReference type="SUPFAM" id="SSF52172">
    <property type="entry name" value="CheY-like"/>
    <property type="match status" value="1"/>
</dbReference>
<evidence type="ECO:0000256" key="8">
    <source>
        <dbReference type="ARBA" id="ARBA00022692"/>
    </source>
</evidence>
<dbReference type="Pfam" id="PF08447">
    <property type="entry name" value="PAS_3"/>
    <property type="match status" value="1"/>
</dbReference>
<dbReference type="SUPFAM" id="SSF55785">
    <property type="entry name" value="PYP-like sensor domain (PAS domain)"/>
    <property type="match status" value="1"/>
</dbReference>
<dbReference type="CDD" id="cd00130">
    <property type="entry name" value="PAS"/>
    <property type="match status" value="1"/>
</dbReference>
<dbReference type="RefSeq" id="WP_250584560.1">
    <property type="nucleotide sequence ID" value="NZ_JAKRVX010000004.1"/>
</dbReference>
<comment type="caution">
    <text evidence="14">Lacks conserved residue(s) required for the propagation of feature annotation.</text>
</comment>
<dbReference type="PROSITE" id="PS50109">
    <property type="entry name" value="HIS_KIN"/>
    <property type="match status" value="1"/>
</dbReference>
<evidence type="ECO:0000256" key="4">
    <source>
        <dbReference type="ARBA" id="ARBA00022475"/>
    </source>
</evidence>
<name>A0AAE3FYX9_9EURY</name>
<evidence type="ECO:0000313" key="20">
    <source>
        <dbReference type="Proteomes" id="UP001203207"/>
    </source>
</evidence>
<proteinExistence type="predicted"/>
<dbReference type="SUPFAM" id="SSF55874">
    <property type="entry name" value="ATPase domain of HSP90 chaperone/DNA topoisomerase II/histidine kinase"/>
    <property type="match status" value="1"/>
</dbReference>
<dbReference type="SMART" id="SM00387">
    <property type="entry name" value="HATPase_c"/>
    <property type="match status" value="1"/>
</dbReference>
<keyword evidence="8" id="KW-0812">Transmembrane</keyword>
<gene>
    <name evidence="19" type="ORF">AArcSt2_10870</name>
</gene>
<dbReference type="InterPro" id="IPR036890">
    <property type="entry name" value="HATPase_C_sf"/>
</dbReference>
<reference evidence="19" key="2">
    <citation type="submission" date="2022-02" db="EMBL/GenBank/DDBJ databases">
        <authorList>
            <person name="Elcheninov A.G."/>
            <person name="Sorokin D.Y."/>
            <person name="Kublanov I.V."/>
        </authorList>
    </citation>
    <scope>NUCLEOTIDE SEQUENCE</scope>
    <source>
        <strain evidence="19">AArc-St2</strain>
    </source>
</reference>
<dbReference type="InterPro" id="IPR052162">
    <property type="entry name" value="Sensor_kinase/Photoreceptor"/>
</dbReference>
<evidence type="ECO:0000259" key="17">
    <source>
        <dbReference type="PROSITE" id="PS50112"/>
    </source>
</evidence>
<evidence type="ECO:0000256" key="2">
    <source>
        <dbReference type="ARBA" id="ARBA00004429"/>
    </source>
</evidence>
<dbReference type="Gene3D" id="3.30.450.20">
    <property type="entry name" value="PAS domain"/>
    <property type="match status" value="1"/>
</dbReference>
<comment type="caution">
    <text evidence="19">The sequence shown here is derived from an EMBL/GenBank/DDBJ whole genome shotgun (WGS) entry which is preliminary data.</text>
</comment>
<dbReference type="InterPro" id="IPR000700">
    <property type="entry name" value="PAS-assoc_C"/>
</dbReference>
<keyword evidence="6" id="KW-0597">Phosphoprotein</keyword>
<evidence type="ECO:0000256" key="13">
    <source>
        <dbReference type="ARBA" id="ARBA00023136"/>
    </source>
</evidence>
<keyword evidence="11" id="KW-0418">Kinase</keyword>
<evidence type="ECO:0000256" key="12">
    <source>
        <dbReference type="ARBA" id="ARBA00022989"/>
    </source>
</evidence>
<evidence type="ECO:0000256" key="9">
    <source>
        <dbReference type="ARBA" id="ARBA00022737"/>
    </source>
</evidence>
<dbReference type="InterPro" id="IPR004358">
    <property type="entry name" value="Sig_transdc_His_kin-like_C"/>
</dbReference>
<comment type="subcellular location">
    <subcellularLocation>
        <location evidence="2">Cell inner membrane</location>
        <topology evidence="2">Multi-pass membrane protein</topology>
    </subcellularLocation>
</comment>
<dbReference type="PANTHER" id="PTHR43304">
    <property type="entry name" value="PHYTOCHROME-LIKE PROTEIN CPH1"/>
    <property type="match status" value="1"/>
</dbReference>
<keyword evidence="20" id="KW-1185">Reference proteome</keyword>
<dbReference type="EMBL" id="JAKRVX010000004">
    <property type="protein sequence ID" value="MCL9817445.1"/>
    <property type="molecule type" value="Genomic_DNA"/>
</dbReference>
<keyword evidence="12" id="KW-1133">Transmembrane helix</keyword>
<dbReference type="PROSITE" id="PS50110">
    <property type="entry name" value="RESPONSE_REGULATORY"/>
    <property type="match status" value="1"/>
</dbReference>
<dbReference type="Gene3D" id="3.30.565.10">
    <property type="entry name" value="Histidine kinase-like ATPase, C-terminal domain"/>
    <property type="match status" value="1"/>
</dbReference>